<accession>A0ACB7RXZ0</accession>
<evidence type="ECO:0000313" key="2">
    <source>
        <dbReference type="Proteomes" id="UP000821845"/>
    </source>
</evidence>
<organism evidence="1 2">
    <name type="scientific">Hyalomma asiaticum</name>
    <name type="common">Tick</name>
    <dbReference type="NCBI Taxonomy" id="266040"/>
    <lineage>
        <taxon>Eukaryota</taxon>
        <taxon>Metazoa</taxon>
        <taxon>Ecdysozoa</taxon>
        <taxon>Arthropoda</taxon>
        <taxon>Chelicerata</taxon>
        <taxon>Arachnida</taxon>
        <taxon>Acari</taxon>
        <taxon>Parasitiformes</taxon>
        <taxon>Ixodida</taxon>
        <taxon>Ixodoidea</taxon>
        <taxon>Ixodidae</taxon>
        <taxon>Hyalomminae</taxon>
        <taxon>Hyalomma</taxon>
    </lineage>
</organism>
<sequence length="968" mass="109831">MAPQSARDRYEMRNLLLGLNIVFLMCLSEAAGRRIGRNDTCPVLDRCSCQRRGHGLNVRCRNTVADDKLASDMAKLRGIYLVKMYFENTRITQLRSSWFTNQTISKLHIFDCSLRDVTEADVCCINKLIYLRLEGNALGSVPIGLSAAKALHILMLRRNHINNLRGQLDLPQLIRLDLSYNGIETIDEECFSSLPRLRFLVLSHNNVHKLLPKLFRKAISLVELKLNDNRISSVGGELKKASVSSLSRCCLWHEGIVAFRKKGVQPHFQQCSAREHGLLPTAKALVLQVKRTRTSPSHQRMYCRVIVLSDLSNNSIANLSDSYFARYSILESINLGMNKLTTISRIFNETRWIKFIRLPFNRIVDISRAFSGLTELRELYLKGNMISSIPDGTFQDNIRLLHIDLASNNIGWIGRNAFKGLLTLTVVRLQRNQLISLNGSASNLPELKYLGASYNNILRLENGEFGNNGALTAISLEVNSITDVNGAFIGATGLRSLNLADNQVELLRRRDFAQDITGSTVVTADNNPFICDCRLAWLMQEDGDIRVRGMAACAKPWWLKGKHLRVLEQADFFTWKDGCEPGCQCECNEGSMGEREISVNCSSATVGRIPMLMPEGSTRLDLSANHLLHLYENVKKAAPHLRVLSLKDNALSSINVNSIPEKVSYLDLRANRLKRLPFLLVTELNLTSIWLSGNHYTCDCDDYSFRKWILAHENVVQDASDITCAESPNVLASGRKFITLGQHDLCPAMIPTGVVYLLLAFGLLAVLLALTATYLRYKRAIRAWLRNHDVCGLTWCDEEDDTDKLFDVFVSFSSKDIEWMHDEILPRLESMGLSYCTYERNFKGGYLLQDIIRDAVAYSRRTLLVLTRNFVESEWCRLEFRLAHQRALQDNINRLVIVLVEELEPGVLHEDLRLYVRTANYLRWGEPNFWDRLMHSLTTTESQRKLIVQGQRRPSQVTANAAGDIELR</sequence>
<name>A0ACB7RXZ0_HYAAI</name>
<comment type="caution">
    <text evidence="1">The sequence shown here is derived from an EMBL/GenBank/DDBJ whole genome shotgun (WGS) entry which is preliminary data.</text>
</comment>
<protein>
    <submittedName>
        <fullName evidence="1">Uncharacterized protein</fullName>
    </submittedName>
</protein>
<reference evidence="1" key="1">
    <citation type="submission" date="2020-05" db="EMBL/GenBank/DDBJ databases">
        <title>Large-scale comparative analyses of tick genomes elucidate their genetic diversity and vector capacities.</title>
        <authorList>
            <person name="Jia N."/>
            <person name="Wang J."/>
            <person name="Shi W."/>
            <person name="Du L."/>
            <person name="Sun Y."/>
            <person name="Zhan W."/>
            <person name="Jiang J."/>
            <person name="Wang Q."/>
            <person name="Zhang B."/>
            <person name="Ji P."/>
            <person name="Sakyi L.B."/>
            <person name="Cui X."/>
            <person name="Yuan T."/>
            <person name="Jiang B."/>
            <person name="Yang W."/>
            <person name="Lam T.T.-Y."/>
            <person name="Chang Q."/>
            <person name="Ding S."/>
            <person name="Wang X."/>
            <person name="Zhu J."/>
            <person name="Ruan X."/>
            <person name="Zhao L."/>
            <person name="Wei J."/>
            <person name="Que T."/>
            <person name="Du C."/>
            <person name="Cheng J."/>
            <person name="Dai P."/>
            <person name="Han X."/>
            <person name="Huang E."/>
            <person name="Gao Y."/>
            <person name="Liu J."/>
            <person name="Shao H."/>
            <person name="Ye R."/>
            <person name="Li L."/>
            <person name="Wei W."/>
            <person name="Wang X."/>
            <person name="Wang C."/>
            <person name="Yang T."/>
            <person name="Huo Q."/>
            <person name="Li W."/>
            <person name="Guo W."/>
            <person name="Chen H."/>
            <person name="Zhou L."/>
            <person name="Ni X."/>
            <person name="Tian J."/>
            <person name="Zhou Y."/>
            <person name="Sheng Y."/>
            <person name="Liu T."/>
            <person name="Pan Y."/>
            <person name="Xia L."/>
            <person name="Li J."/>
            <person name="Zhao F."/>
            <person name="Cao W."/>
        </authorList>
    </citation>
    <scope>NUCLEOTIDE SEQUENCE</scope>
    <source>
        <strain evidence="1">Hyas-2018</strain>
    </source>
</reference>
<proteinExistence type="predicted"/>
<dbReference type="EMBL" id="CM023487">
    <property type="protein sequence ID" value="KAH6926699.1"/>
    <property type="molecule type" value="Genomic_DNA"/>
</dbReference>
<evidence type="ECO:0000313" key="1">
    <source>
        <dbReference type="EMBL" id="KAH6926699.1"/>
    </source>
</evidence>
<dbReference type="Proteomes" id="UP000821845">
    <property type="component" value="Chromosome 7"/>
</dbReference>
<keyword evidence="2" id="KW-1185">Reference proteome</keyword>
<gene>
    <name evidence="1" type="ORF">HPB50_021214</name>
</gene>